<dbReference type="EMBL" id="BK003661">
    <property type="protein sequence ID" value="DAA02359.1"/>
    <property type="molecule type" value="Genomic_DNA"/>
</dbReference>
<gene>
    <name evidence="2" type="ORF">HDC05062</name>
</gene>
<sequence length="77" mass="8780">MPDELIDQKYLHQRGLAHHHQGLGLLDDDTQMLRCSDAQMMFKMIEMILYSGQHVQAQSVNGPNRSRSGRSVINCNL</sequence>
<organism evidence="2">
    <name type="scientific">Drosophila melanogaster</name>
    <name type="common">Fruit fly</name>
    <dbReference type="NCBI Taxonomy" id="7227"/>
    <lineage>
        <taxon>Eukaryota</taxon>
        <taxon>Metazoa</taxon>
        <taxon>Ecdysozoa</taxon>
        <taxon>Arthropoda</taxon>
        <taxon>Hexapoda</taxon>
        <taxon>Insecta</taxon>
        <taxon>Pterygota</taxon>
        <taxon>Neoptera</taxon>
        <taxon>Endopterygota</taxon>
        <taxon>Diptera</taxon>
        <taxon>Brachycera</taxon>
        <taxon>Muscomorpha</taxon>
        <taxon>Ephydroidea</taxon>
        <taxon>Drosophilidae</taxon>
        <taxon>Drosophila</taxon>
        <taxon>Sophophora</taxon>
    </lineage>
</organism>
<protein>
    <submittedName>
        <fullName evidence="2">HDC05062</fullName>
    </submittedName>
</protein>
<accession>Q6IGV5</accession>
<evidence type="ECO:0000313" key="2">
    <source>
        <dbReference type="EMBL" id="DAA02359.1"/>
    </source>
</evidence>
<evidence type="ECO:0000256" key="1">
    <source>
        <dbReference type="SAM" id="MobiDB-lite"/>
    </source>
</evidence>
<name>Q6IGV5_DROME</name>
<dbReference type="AlphaFoldDB" id="Q6IGV5"/>
<feature type="region of interest" description="Disordered" evidence="1">
    <location>
        <begin position="58"/>
        <end position="77"/>
    </location>
</feature>
<reference evidence="2" key="1">
    <citation type="journal article" date="2003" name="Genome Biol.">
        <title>An integrated gene annotation and transcriptional profiling approach towards the full gene content of the Drosophila genome.</title>
        <authorList>
            <person name="Hild M."/>
            <person name="Beckmann B."/>
            <person name="Haas S.A."/>
            <person name="Koch B."/>
            <person name="Solovyev V."/>
            <person name="Busold C."/>
            <person name="Fellenberg K."/>
            <person name="Boutros M."/>
            <person name="Vingron M."/>
            <person name="Sauer F."/>
            <person name="Hoheisel J.D."/>
            <person name="Paro R."/>
        </authorList>
    </citation>
    <scope>NUCLEOTIDE SEQUENCE</scope>
</reference>
<proteinExistence type="predicted"/>